<evidence type="ECO:0000256" key="4">
    <source>
        <dbReference type="ARBA" id="ARBA00022692"/>
    </source>
</evidence>
<feature type="transmembrane region" description="Helical" evidence="8">
    <location>
        <begin position="36"/>
        <end position="55"/>
    </location>
</feature>
<dbReference type="SUPFAM" id="SSF48317">
    <property type="entry name" value="Acid phosphatase/Vanadium-dependent haloperoxidase"/>
    <property type="match status" value="1"/>
</dbReference>
<keyword evidence="6 8" id="KW-0472">Membrane</keyword>
<comment type="caution">
    <text evidence="10">The sequence shown here is derived from an EMBL/GenBank/DDBJ whole genome shotgun (WGS) entry which is preliminary data.</text>
</comment>
<feature type="transmembrane region" description="Helical" evidence="8">
    <location>
        <begin position="446"/>
        <end position="467"/>
    </location>
</feature>
<feature type="region of interest" description="Disordered" evidence="7">
    <location>
        <begin position="617"/>
        <end position="639"/>
    </location>
</feature>
<evidence type="ECO:0000256" key="7">
    <source>
        <dbReference type="SAM" id="MobiDB-lite"/>
    </source>
</evidence>
<organism evidence="10 11">
    <name type="scientific">Spiribacter aquaticus</name>
    <dbReference type="NCBI Taxonomy" id="1935996"/>
    <lineage>
        <taxon>Bacteria</taxon>
        <taxon>Pseudomonadati</taxon>
        <taxon>Pseudomonadota</taxon>
        <taxon>Gammaproteobacteria</taxon>
        <taxon>Chromatiales</taxon>
        <taxon>Ectothiorhodospiraceae</taxon>
        <taxon>Spiribacter</taxon>
    </lineage>
</organism>
<dbReference type="InterPro" id="IPR032818">
    <property type="entry name" value="DedA-like"/>
</dbReference>
<feature type="compositionally biased region" description="Low complexity" evidence="7">
    <location>
        <begin position="630"/>
        <end position="639"/>
    </location>
</feature>
<evidence type="ECO:0000256" key="3">
    <source>
        <dbReference type="ARBA" id="ARBA00022475"/>
    </source>
</evidence>
<dbReference type="SMART" id="SM00014">
    <property type="entry name" value="acidPPc"/>
    <property type="match status" value="1"/>
</dbReference>
<dbReference type="InterPro" id="IPR032816">
    <property type="entry name" value="VTT_dom"/>
</dbReference>
<dbReference type="Pfam" id="PF01569">
    <property type="entry name" value="PAP2"/>
    <property type="match status" value="1"/>
</dbReference>
<feature type="transmembrane region" description="Helical" evidence="8">
    <location>
        <begin position="419"/>
        <end position="439"/>
    </location>
</feature>
<dbReference type="PANTHER" id="PTHR30353:SF15">
    <property type="entry name" value="INNER MEMBRANE PROTEIN YABI"/>
    <property type="match status" value="1"/>
</dbReference>
<feature type="transmembrane region" description="Helical" evidence="8">
    <location>
        <begin position="292"/>
        <end position="317"/>
    </location>
</feature>
<dbReference type="PANTHER" id="PTHR30353">
    <property type="entry name" value="INNER MEMBRANE PROTEIN DEDA-RELATED"/>
    <property type="match status" value="1"/>
</dbReference>
<evidence type="ECO:0000259" key="9">
    <source>
        <dbReference type="SMART" id="SM00014"/>
    </source>
</evidence>
<dbReference type="Proteomes" id="UP000316688">
    <property type="component" value="Unassembled WGS sequence"/>
</dbReference>
<dbReference type="EMBL" id="VMKP01000001">
    <property type="protein sequence ID" value="TVO66176.1"/>
    <property type="molecule type" value="Genomic_DNA"/>
</dbReference>
<dbReference type="RefSeq" id="WP_144346767.1">
    <property type="nucleotide sequence ID" value="NZ_VMKP01000001.1"/>
</dbReference>
<evidence type="ECO:0000256" key="1">
    <source>
        <dbReference type="ARBA" id="ARBA00004651"/>
    </source>
</evidence>
<evidence type="ECO:0000313" key="11">
    <source>
        <dbReference type="Proteomes" id="UP000316688"/>
    </source>
</evidence>
<dbReference type="Gene3D" id="1.20.144.10">
    <property type="entry name" value="Phosphatidic acid phosphatase type 2/haloperoxidase"/>
    <property type="match status" value="1"/>
</dbReference>
<evidence type="ECO:0000256" key="5">
    <source>
        <dbReference type="ARBA" id="ARBA00022989"/>
    </source>
</evidence>
<feature type="transmembrane region" description="Helical" evidence="8">
    <location>
        <begin position="361"/>
        <end position="381"/>
    </location>
</feature>
<proteinExistence type="inferred from homology"/>
<evidence type="ECO:0000256" key="8">
    <source>
        <dbReference type="SAM" id="Phobius"/>
    </source>
</evidence>
<evidence type="ECO:0000256" key="6">
    <source>
        <dbReference type="ARBA" id="ARBA00023136"/>
    </source>
</evidence>
<keyword evidence="5 8" id="KW-1133">Transmembrane helix</keyword>
<keyword evidence="3" id="KW-1003">Cell membrane</keyword>
<dbReference type="InterPro" id="IPR000326">
    <property type="entry name" value="PAP2/HPO"/>
</dbReference>
<keyword evidence="11" id="KW-1185">Reference proteome</keyword>
<feature type="transmembrane region" description="Helical" evidence="8">
    <location>
        <begin position="61"/>
        <end position="83"/>
    </location>
</feature>
<accession>A0A557RM18</accession>
<dbReference type="InterPro" id="IPR036938">
    <property type="entry name" value="PAP2/HPO_sf"/>
</dbReference>
<evidence type="ECO:0000313" key="10">
    <source>
        <dbReference type="EMBL" id="TVO66176.1"/>
    </source>
</evidence>
<reference evidence="10 11" key="1">
    <citation type="submission" date="2019-07" db="EMBL/GenBank/DDBJ databases">
        <title>Reclasification of Spiribacter aquaticus.</title>
        <authorList>
            <person name="Leon M.J."/>
            <person name="Sanchez-Porro C."/>
            <person name="Ventosa A."/>
        </authorList>
    </citation>
    <scope>NUCLEOTIDE SEQUENCE [LARGE SCALE GENOMIC DNA]</scope>
    <source>
        <strain evidence="10 11">SP30</strain>
    </source>
</reference>
<name>A0A557RM18_9GAMM</name>
<keyword evidence="4 8" id="KW-0812">Transmembrane</keyword>
<feature type="domain" description="Phosphatidic acid phosphatase type 2/haloperoxidase" evidence="9">
    <location>
        <begin position="323"/>
        <end position="434"/>
    </location>
</feature>
<feature type="transmembrane region" description="Helical" evidence="8">
    <location>
        <begin position="247"/>
        <end position="272"/>
    </location>
</feature>
<evidence type="ECO:0000256" key="2">
    <source>
        <dbReference type="ARBA" id="ARBA00010792"/>
    </source>
</evidence>
<gene>
    <name evidence="10" type="ORF">FPL11_00275</name>
</gene>
<comment type="similarity">
    <text evidence="2">Belongs to the DedA family.</text>
</comment>
<feature type="transmembrane region" description="Helical" evidence="8">
    <location>
        <begin position="182"/>
        <end position="200"/>
    </location>
</feature>
<dbReference type="Pfam" id="PF09335">
    <property type="entry name" value="VTT_dom"/>
    <property type="match status" value="1"/>
</dbReference>
<dbReference type="GO" id="GO:0005886">
    <property type="term" value="C:plasma membrane"/>
    <property type="evidence" value="ECO:0007669"/>
    <property type="project" value="UniProtKB-SubCell"/>
</dbReference>
<feature type="transmembrane region" description="Helical" evidence="8">
    <location>
        <begin position="393"/>
        <end position="413"/>
    </location>
</feature>
<dbReference type="AlphaFoldDB" id="A0A557RM18"/>
<feature type="transmembrane region" description="Helical" evidence="8">
    <location>
        <begin position="12"/>
        <end position="31"/>
    </location>
</feature>
<sequence>MSSLESALEPLFEWLSVNPGWAGVIIGLIALTESLALVGLIVPGAVLMFLAGAAVGGSNIAILPMLLWAMAGAIVGDSLSYWLGRHYRDQLRTLPLVRRYPQAMDRAEELFLRHGGKSVVLGRFIGPVRPVIPAVVGMLGMPPGRFLLANVGSAIGWAPAYLLPGIVFGASLALAMEVMGRLVAWLALGFGGFLLLRWLIPRIDRPLRLLGNRVARAIGRHPPPGDWRRWLHGPHAAVRALRHREGWLWWLALLGVIATLSRAVLAPAPAGWERGAVALFDAQRSESLQAFAWWLTQAGGSLPIALATLALAALLAWQGQARRAVHALLGVLLAVALGLALKHGLGLPRPAALTGTAGWSGAYPSVHAAAIAALVTAWLTLLPLSARGPYRGLMALAGVGVAAVAGSRLVLGVHWPMDLVAGISLGVVLGALPALAATGKRRPPRFPAAVGVSAGVLVLATAGAAVLDWPDPLDRYPPGSPWPEPAGQRLGLAGPAAPFVAVIEANDWQPPGPGWTSPPAWRWQSALRWISPRPDAARLPVLPRWHAGHRPDHVWISVGENARQRWVLRAWQARADDGERLWLIDLERAVIKPGVLLPRLRRYRPDPAQVDALLASPASSRSWMPPKPPLLMTTTRSPG</sequence>
<protein>
    <submittedName>
        <fullName evidence="10">Phosphatase PAP2 family protein</fullName>
    </submittedName>
</protein>
<feature type="transmembrane region" description="Helical" evidence="8">
    <location>
        <begin position="147"/>
        <end position="176"/>
    </location>
</feature>
<comment type="subcellular location">
    <subcellularLocation>
        <location evidence="1">Cell membrane</location>
        <topology evidence="1">Multi-pass membrane protein</topology>
    </subcellularLocation>
</comment>
<feature type="transmembrane region" description="Helical" evidence="8">
    <location>
        <begin position="324"/>
        <end position="341"/>
    </location>
</feature>